<accession>A0AAD2CXF1</accession>
<protein>
    <submittedName>
        <fullName evidence="2">Uncharacterized protein</fullName>
    </submittedName>
</protein>
<reference evidence="2" key="1">
    <citation type="submission" date="2023-07" db="EMBL/GenBank/DDBJ databases">
        <authorList>
            <consortium name="AG Swart"/>
            <person name="Singh M."/>
            <person name="Singh A."/>
            <person name="Seah K."/>
            <person name="Emmerich C."/>
        </authorList>
    </citation>
    <scope>NUCLEOTIDE SEQUENCE</scope>
    <source>
        <strain evidence="2">DP1</strain>
    </source>
</reference>
<dbReference type="AlphaFoldDB" id="A0AAD2CXF1"/>
<gene>
    <name evidence="2" type="ORF">ECRASSUSDP1_LOCUS15138</name>
</gene>
<feature type="compositionally biased region" description="Basic residues" evidence="1">
    <location>
        <begin position="8"/>
        <end position="17"/>
    </location>
</feature>
<comment type="caution">
    <text evidence="2">The sequence shown here is derived from an EMBL/GenBank/DDBJ whole genome shotgun (WGS) entry which is preliminary data.</text>
</comment>
<feature type="compositionally biased region" description="Basic and acidic residues" evidence="1">
    <location>
        <begin position="153"/>
        <end position="179"/>
    </location>
</feature>
<sequence length="273" mass="29440">MGSSSSKTLKHSEKKKVVKESKPDVSPSSAVSTKNVVRKEEGAKSSVALITKTPSKVQKVQERKPQRKSPTQNKMNTKKEKLTFTNKKQKKKACDDYPKPTVTVEDPMNDPAMQAHLEVLKAGEEEVARVIGEHHKYNQRIANEDCANDEGSENPKSHCVGEDSQSHDVGVKHEDHHTSSDTGLHHATVAIASHHHATADISSHHHATDDIIGIHSGDPFGMHHGAHDMTVHNTAHDMAVHQAIADATVHHAGIDMGGANIGGGCDMGGGFGF</sequence>
<evidence type="ECO:0000313" key="2">
    <source>
        <dbReference type="EMBL" id="CAI2373790.1"/>
    </source>
</evidence>
<name>A0AAD2CXF1_EUPCR</name>
<organism evidence="2 3">
    <name type="scientific">Euplotes crassus</name>
    <dbReference type="NCBI Taxonomy" id="5936"/>
    <lineage>
        <taxon>Eukaryota</taxon>
        <taxon>Sar</taxon>
        <taxon>Alveolata</taxon>
        <taxon>Ciliophora</taxon>
        <taxon>Intramacronucleata</taxon>
        <taxon>Spirotrichea</taxon>
        <taxon>Hypotrichia</taxon>
        <taxon>Euplotida</taxon>
        <taxon>Euplotidae</taxon>
        <taxon>Moneuplotes</taxon>
    </lineage>
</organism>
<keyword evidence="3" id="KW-1185">Reference proteome</keyword>
<dbReference type="EMBL" id="CAMPGE010015151">
    <property type="protein sequence ID" value="CAI2373790.1"/>
    <property type="molecule type" value="Genomic_DNA"/>
</dbReference>
<feature type="region of interest" description="Disordered" evidence="1">
    <location>
        <begin position="1"/>
        <end position="108"/>
    </location>
</feature>
<dbReference type="Proteomes" id="UP001295684">
    <property type="component" value="Unassembled WGS sequence"/>
</dbReference>
<feature type="region of interest" description="Disordered" evidence="1">
    <location>
        <begin position="146"/>
        <end position="181"/>
    </location>
</feature>
<evidence type="ECO:0000256" key="1">
    <source>
        <dbReference type="SAM" id="MobiDB-lite"/>
    </source>
</evidence>
<proteinExistence type="predicted"/>
<evidence type="ECO:0000313" key="3">
    <source>
        <dbReference type="Proteomes" id="UP001295684"/>
    </source>
</evidence>